<feature type="transmembrane region" description="Helical" evidence="2">
    <location>
        <begin position="20"/>
        <end position="44"/>
    </location>
</feature>
<sequence>MNAWPKSSVCSPRGTEVLWPATLLGAVGGLALASIPGALLGGLLGQVVDRRLRLHSWAALRERLGARPYPGDAELLFVLLGRLAKCDGRVLQAHILQARAEMQRLGLDAAGQRRAVAAFARGKTGRDGLRAPLRRQREQAEALLRACWRMAWVDGRVSQAERELILLWGKWLDVSMATQQVLSAAYAPQQGPLAASGGSYQQALRLLGVSADSEPAQIKRAYRRLLSRHHPDKLAGSGVSPERLREATEKTRELHQAYGLVRQRRGFR</sequence>
<feature type="domain" description="J" evidence="3">
    <location>
        <begin position="202"/>
        <end position="268"/>
    </location>
</feature>
<dbReference type="Gene3D" id="1.10.287.110">
    <property type="entry name" value="DnaJ domain"/>
    <property type="match status" value="1"/>
</dbReference>
<keyword evidence="2" id="KW-0472">Membrane</keyword>
<protein>
    <submittedName>
        <fullName evidence="4">DnaJ like chaperone protein</fullName>
    </submittedName>
</protein>
<keyword evidence="1" id="KW-0143">Chaperone</keyword>
<dbReference type="STRING" id="289003.SAMN05216190_104199"/>
<name>A0A1I5MCF9_9PSED</name>
<dbReference type="InterPro" id="IPR007791">
    <property type="entry name" value="DjlA_N"/>
</dbReference>
<evidence type="ECO:0000256" key="1">
    <source>
        <dbReference type="ARBA" id="ARBA00023186"/>
    </source>
</evidence>
<reference evidence="5" key="1">
    <citation type="submission" date="2016-10" db="EMBL/GenBank/DDBJ databases">
        <authorList>
            <person name="Varghese N."/>
            <person name="Submissions S."/>
        </authorList>
    </citation>
    <scope>NUCLEOTIDE SEQUENCE [LARGE SCALE GENOMIC DNA]</scope>
    <source>
        <strain evidence="5">DSM 17834</strain>
    </source>
</reference>
<keyword evidence="5" id="KW-1185">Reference proteome</keyword>
<evidence type="ECO:0000256" key="2">
    <source>
        <dbReference type="SAM" id="Phobius"/>
    </source>
</evidence>
<dbReference type="SMART" id="SM00271">
    <property type="entry name" value="DnaJ"/>
    <property type="match status" value="1"/>
</dbReference>
<dbReference type="Gene3D" id="1.10.3680.10">
    <property type="entry name" value="TerB-like"/>
    <property type="match status" value="1"/>
</dbReference>
<accession>A0A1I5MCF9</accession>
<dbReference type="AlphaFoldDB" id="A0A1I5MCF9"/>
<proteinExistence type="predicted"/>
<dbReference type="EMBL" id="FOWX01000004">
    <property type="protein sequence ID" value="SFP07200.1"/>
    <property type="molecule type" value="Genomic_DNA"/>
</dbReference>
<dbReference type="SUPFAM" id="SSF158682">
    <property type="entry name" value="TerB-like"/>
    <property type="match status" value="1"/>
</dbReference>
<dbReference type="PANTHER" id="PTHR24074">
    <property type="entry name" value="CO-CHAPERONE PROTEIN DJLA"/>
    <property type="match status" value="1"/>
</dbReference>
<dbReference type="CDD" id="cd06257">
    <property type="entry name" value="DnaJ"/>
    <property type="match status" value="1"/>
</dbReference>
<dbReference type="PRINTS" id="PR00625">
    <property type="entry name" value="JDOMAIN"/>
</dbReference>
<evidence type="ECO:0000313" key="4">
    <source>
        <dbReference type="EMBL" id="SFP07200.1"/>
    </source>
</evidence>
<dbReference type="CDD" id="cd07316">
    <property type="entry name" value="terB_like_DjlA"/>
    <property type="match status" value="1"/>
</dbReference>
<dbReference type="Proteomes" id="UP000198784">
    <property type="component" value="Unassembled WGS sequence"/>
</dbReference>
<organism evidence="4 5">
    <name type="scientific">Pseudomonas borbori</name>
    <dbReference type="NCBI Taxonomy" id="289003"/>
    <lineage>
        <taxon>Bacteria</taxon>
        <taxon>Pseudomonadati</taxon>
        <taxon>Pseudomonadota</taxon>
        <taxon>Gammaproteobacteria</taxon>
        <taxon>Pseudomonadales</taxon>
        <taxon>Pseudomonadaceae</taxon>
        <taxon>Pseudomonas</taxon>
    </lineage>
</organism>
<dbReference type="Pfam" id="PF05099">
    <property type="entry name" value="TerB"/>
    <property type="match status" value="1"/>
</dbReference>
<dbReference type="PROSITE" id="PS50076">
    <property type="entry name" value="DNAJ_2"/>
    <property type="match status" value="1"/>
</dbReference>
<keyword evidence="2" id="KW-0812">Transmembrane</keyword>
<dbReference type="InterPro" id="IPR050817">
    <property type="entry name" value="DjlA_DnaK_co-chaperone"/>
</dbReference>
<dbReference type="InterPro" id="IPR036869">
    <property type="entry name" value="J_dom_sf"/>
</dbReference>
<dbReference type="InterPro" id="IPR029024">
    <property type="entry name" value="TerB-like"/>
</dbReference>
<evidence type="ECO:0000259" key="3">
    <source>
        <dbReference type="PROSITE" id="PS50076"/>
    </source>
</evidence>
<gene>
    <name evidence="4" type="ORF">SAMN05216190_104199</name>
</gene>
<evidence type="ECO:0000313" key="5">
    <source>
        <dbReference type="Proteomes" id="UP000198784"/>
    </source>
</evidence>
<dbReference type="SUPFAM" id="SSF46565">
    <property type="entry name" value="Chaperone J-domain"/>
    <property type="match status" value="1"/>
</dbReference>
<dbReference type="Pfam" id="PF00226">
    <property type="entry name" value="DnaJ"/>
    <property type="match status" value="1"/>
</dbReference>
<keyword evidence="2" id="KW-1133">Transmembrane helix</keyword>
<dbReference type="InterPro" id="IPR001623">
    <property type="entry name" value="DnaJ_domain"/>
</dbReference>